<dbReference type="GeneID" id="64691027"/>
<dbReference type="OrthoDB" id="165352at2759"/>
<reference evidence="2" key="1">
    <citation type="journal article" date="2020" name="New Phytol.">
        <title>Comparative genomics reveals dynamic genome evolution in host specialist ectomycorrhizal fungi.</title>
        <authorList>
            <person name="Lofgren L.A."/>
            <person name="Nguyen N.H."/>
            <person name="Vilgalys R."/>
            <person name="Ruytinx J."/>
            <person name="Liao H.L."/>
            <person name="Branco S."/>
            <person name="Kuo A."/>
            <person name="LaButti K."/>
            <person name="Lipzen A."/>
            <person name="Andreopoulos W."/>
            <person name="Pangilinan J."/>
            <person name="Riley R."/>
            <person name="Hundley H."/>
            <person name="Na H."/>
            <person name="Barry K."/>
            <person name="Grigoriev I.V."/>
            <person name="Stajich J.E."/>
            <person name="Kennedy P.G."/>
        </authorList>
    </citation>
    <scope>NUCLEOTIDE SEQUENCE</scope>
    <source>
        <strain evidence="2">FC423</strain>
    </source>
</reference>
<sequence length="172" mass="19148">MAFTRSPSKLSCTNTDIRAPKRTTTVNTSLSMSYLTHSLPPHLQTPTHQKAEDPPLSSSPCPMTPGDYHKEYFKDDGVHADAGDEGSTMYSGSAPATWRLGSTIRSRTSATADMESVARAREDGLIPLTSATRKDRSKTRDDHQLRNTNYIIPHYNFVVQQDVTVGHMYLQY</sequence>
<dbReference type="EMBL" id="JABBWM010000037">
    <property type="protein sequence ID" value="KAG2105784.1"/>
    <property type="molecule type" value="Genomic_DNA"/>
</dbReference>
<evidence type="ECO:0000256" key="1">
    <source>
        <dbReference type="SAM" id="MobiDB-lite"/>
    </source>
</evidence>
<gene>
    <name evidence="2" type="ORF">F5147DRAFT_237275</name>
</gene>
<name>A0A9P7JSN9_9AGAM</name>
<dbReference type="Proteomes" id="UP000823399">
    <property type="component" value="Unassembled WGS sequence"/>
</dbReference>
<evidence type="ECO:0000313" key="2">
    <source>
        <dbReference type="EMBL" id="KAG2105784.1"/>
    </source>
</evidence>
<evidence type="ECO:0000313" key="3">
    <source>
        <dbReference type="Proteomes" id="UP000823399"/>
    </source>
</evidence>
<proteinExistence type="predicted"/>
<feature type="region of interest" description="Disordered" evidence="1">
    <location>
        <begin position="37"/>
        <end position="95"/>
    </location>
</feature>
<comment type="caution">
    <text evidence="2">The sequence shown here is derived from an EMBL/GenBank/DDBJ whole genome shotgun (WGS) entry which is preliminary data.</text>
</comment>
<keyword evidence="3" id="KW-1185">Reference proteome</keyword>
<organism evidence="2 3">
    <name type="scientific">Suillus discolor</name>
    <dbReference type="NCBI Taxonomy" id="1912936"/>
    <lineage>
        <taxon>Eukaryota</taxon>
        <taxon>Fungi</taxon>
        <taxon>Dikarya</taxon>
        <taxon>Basidiomycota</taxon>
        <taxon>Agaricomycotina</taxon>
        <taxon>Agaricomycetes</taxon>
        <taxon>Agaricomycetidae</taxon>
        <taxon>Boletales</taxon>
        <taxon>Suillineae</taxon>
        <taxon>Suillaceae</taxon>
        <taxon>Suillus</taxon>
    </lineage>
</organism>
<feature type="compositionally biased region" description="Basic and acidic residues" evidence="1">
    <location>
        <begin position="67"/>
        <end position="82"/>
    </location>
</feature>
<accession>A0A9P7JSN9</accession>
<dbReference type="AlphaFoldDB" id="A0A9P7JSN9"/>
<dbReference type="RefSeq" id="XP_041291340.1">
    <property type="nucleotide sequence ID" value="XM_041428768.1"/>
</dbReference>
<protein>
    <submittedName>
        <fullName evidence="2">Uncharacterized protein</fullName>
    </submittedName>
</protein>